<name>A0A834ZYT2_TETSI</name>
<dbReference type="Proteomes" id="UP000655225">
    <property type="component" value="Unassembled WGS sequence"/>
</dbReference>
<feature type="region of interest" description="Disordered" evidence="1">
    <location>
        <begin position="1"/>
        <end position="214"/>
    </location>
</feature>
<evidence type="ECO:0000256" key="1">
    <source>
        <dbReference type="SAM" id="MobiDB-lite"/>
    </source>
</evidence>
<evidence type="ECO:0000313" key="3">
    <source>
        <dbReference type="Proteomes" id="UP000655225"/>
    </source>
</evidence>
<organism evidence="2 3">
    <name type="scientific">Tetracentron sinense</name>
    <name type="common">Spur-leaf</name>
    <dbReference type="NCBI Taxonomy" id="13715"/>
    <lineage>
        <taxon>Eukaryota</taxon>
        <taxon>Viridiplantae</taxon>
        <taxon>Streptophyta</taxon>
        <taxon>Embryophyta</taxon>
        <taxon>Tracheophyta</taxon>
        <taxon>Spermatophyta</taxon>
        <taxon>Magnoliopsida</taxon>
        <taxon>Trochodendrales</taxon>
        <taxon>Trochodendraceae</taxon>
        <taxon>Tetracentron</taxon>
    </lineage>
</organism>
<feature type="compositionally biased region" description="Polar residues" evidence="1">
    <location>
        <begin position="287"/>
        <end position="300"/>
    </location>
</feature>
<keyword evidence="3" id="KW-1185">Reference proteome</keyword>
<dbReference type="PANTHER" id="PTHR36808:SF1">
    <property type="entry name" value="TRANSCRIPTIONAL REGULATOR ATRX-LIKE PROTEIN"/>
    <property type="match status" value="1"/>
</dbReference>
<dbReference type="AlphaFoldDB" id="A0A834ZYT2"/>
<dbReference type="OrthoDB" id="786617at2759"/>
<feature type="compositionally biased region" description="Basic and acidic residues" evidence="1">
    <location>
        <begin position="158"/>
        <end position="169"/>
    </location>
</feature>
<feature type="region of interest" description="Disordered" evidence="1">
    <location>
        <begin position="358"/>
        <end position="394"/>
    </location>
</feature>
<accession>A0A834ZYT2</accession>
<feature type="region of interest" description="Disordered" evidence="1">
    <location>
        <begin position="556"/>
        <end position="580"/>
    </location>
</feature>
<comment type="caution">
    <text evidence="2">The sequence shown here is derived from an EMBL/GenBank/DDBJ whole genome shotgun (WGS) entry which is preliminary data.</text>
</comment>
<feature type="compositionally biased region" description="Basic residues" evidence="1">
    <location>
        <begin position="170"/>
        <end position="190"/>
    </location>
</feature>
<evidence type="ECO:0000313" key="2">
    <source>
        <dbReference type="EMBL" id="KAF8413843.1"/>
    </source>
</evidence>
<feature type="compositionally biased region" description="Basic residues" evidence="1">
    <location>
        <begin position="7"/>
        <end position="20"/>
    </location>
</feature>
<feature type="region of interest" description="Disordered" evidence="1">
    <location>
        <begin position="247"/>
        <end position="313"/>
    </location>
</feature>
<feature type="compositionally biased region" description="Low complexity" evidence="1">
    <location>
        <begin position="138"/>
        <end position="149"/>
    </location>
</feature>
<feature type="compositionally biased region" description="Polar residues" evidence="1">
    <location>
        <begin position="473"/>
        <end position="512"/>
    </location>
</feature>
<feature type="compositionally biased region" description="Basic residues" evidence="1">
    <location>
        <begin position="27"/>
        <end position="44"/>
    </location>
</feature>
<sequence>MAGNSSSRRKSSSSLKKKISKNSSEARKRKRSSSRRRNKSKKLRHHDDSRNEDSVSVSSFDSEDGNVSRRARSRTRGDTKGSKKRVRRSLSSPEGDRDSSRQKKRKGSKRNGGSDAKKKTHQRKGGNVRSKRDAIVNSTSSDSQSCSTCRGGSEESEFERPRGRSEGKAKDKRRSSKTSKGTKKTIHRSRSCSSCSGRSNKSGYQSKERLTGENYLRRLRSVLTVTKRSKDNEGRDNKEEIIYDYDDYPSCRSNESNDAGRKRESAHHTHVVTEKKRRVDNVESEETFTSNFRTSDLSQSGKEDGGAQYSGKSLDGINNHLKGNTDEVSAGICSVDDNDLESLLRLKALENLKKFRGGLHTNTKTPNDKKDESGSVAKQPSTANAEPIQIESHKEDVCRGVHATQVIRNVKTVAMPTMERKSTSSTRNDGKIPDGKYSGLESMAAKLEVVHPIPGAGNFPSDQTAIAGKPTEKNNTTVGFVNNKSTPRTSTFRRQFSGAHSTPKQTPTSQESLTGKLLDTNVTETAQTIPGSSNIHGVEVKKACGAAVPEASSSYINPVSREHGSNEPQDEAKAGSRFEQKTMSVVRGGEAVQVSYKVYIPKKAPALARRQLQR</sequence>
<proteinExistence type="predicted"/>
<gene>
    <name evidence="2" type="ORF">HHK36_001837</name>
</gene>
<feature type="region of interest" description="Disordered" evidence="1">
    <location>
        <begin position="470"/>
        <end position="512"/>
    </location>
</feature>
<dbReference type="PANTHER" id="PTHR36808">
    <property type="entry name" value="TRANSCRIPTIONAL REGULATOR ATRX-LIKE PROTEIN"/>
    <property type="match status" value="1"/>
</dbReference>
<protein>
    <submittedName>
        <fullName evidence="2">Uncharacterized protein</fullName>
    </submittedName>
</protein>
<feature type="compositionally biased region" description="Basic and acidic residues" evidence="1">
    <location>
        <begin position="258"/>
        <end position="281"/>
    </location>
</feature>
<reference evidence="2 3" key="1">
    <citation type="submission" date="2020-04" db="EMBL/GenBank/DDBJ databases">
        <title>Plant Genome Project.</title>
        <authorList>
            <person name="Zhang R.-G."/>
        </authorList>
    </citation>
    <scope>NUCLEOTIDE SEQUENCE [LARGE SCALE GENOMIC DNA]</scope>
    <source>
        <strain evidence="2">YNK0</strain>
        <tissue evidence="2">Leaf</tissue>
    </source>
</reference>
<dbReference type="EMBL" id="JABCRI010000001">
    <property type="protein sequence ID" value="KAF8413843.1"/>
    <property type="molecule type" value="Genomic_DNA"/>
</dbReference>
<dbReference type="OMA" id="EQKTMTV"/>
<feature type="compositionally biased region" description="Basic and acidic residues" evidence="1">
    <location>
        <begin position="560"/>
        <end position="580"/>
    </location>
</feature>